<dbReference type="InterPro" id="IPR036188">
    <property type="entry name" value="FAD/NAD-bd_sf"/>
</dbReference>
<proteinExistence type="predicted"/>
<keyword evidence="3" id="KW-1185">Reference proteome</keyword>
<dbReference type="PANTHER" id="PTHR42685:SF22">
    <property type="entry name" value="CONDITIONED MEDIUM FACTOR RECEPTOR 1"/>
    <property type="match status" value="1"/>
</dbReference>
<evidence type="ECO:0000259" key="1">
    <source>
        <dbReference type="Pfam" id="PF01494"/>
    </source>
</evidence>
<evidence type="ECO:0000313" key="2">
    <source>
        <dbReference type="EMBL" id="MCP9200420.1"/>
    </source>
</evidence>
<comment type="caution">
    <text evidence="2">The sequence shown here is derived from an EMBL/GenBank/DDBJ whole genome shotgun (WGS) entry which is preliminary data.</text>
</comment>
<dbReference type="GO" id="GO:0071949">
    <property type="term" value="F:FAD binding"/>
    <property type="evidence" value="ECO:0007669"/>
    <property type="project" value="InterPro"/>
</dbReference>
<protein>
    <submittedName>
        <fullName evidence="2">NAD(P)/FAD-dependent oxidoreductase</fullName>
    </submittedName>
</protein>
<dbReference type="Proteomes" id="UP001155280">
    <property type="component" value="Unassembled WGS sequence"/>
</dbReference>
<dbReference type="PANTHER" id="PTHR42685">
    <property type="entry name" value="GERANYLGERANYL DIPHOSPHATE REDUCTASE"/>
    <property type="match status" value="1"/>
</dbReference>
<dbReference type="SUPFAM" id="SSF51905">
    <property type="entry name" value="FAD/NAD(P)-binding domain"/>
    <property type="match status" value="1"/>
</dbReference>
<dbReference type="Pfam" id="PF01494">
    <property type="entry name" value="FAD_binding_3"/>
    <property type="match status" value="1"/>
</dbReference>
<dbReference type="EMBL" id="JANCNS010000002">
    <property type="protein sequence ID" value="MCP9200420.1"/>
    <property type="molecule type" value="Genomic_DNA"/>
</dbReference>
<evidence type="ECO:0000313" key="3">
    <source>
        <dbReference type="Proteomes" id="UP001155280"/>
    </source>
</evidence>
<organism evidence="2 3">
    <name type="scientific">Christiangramia oceanisediminis</name>
    <dbReference type="NCBI Taxonomy" id="2920386"/>
    <lineage>
        <taxon>Bacteria</taxon>
        <taxon>Pseudomonadati</taxon>
        <taxon>Bacteroidota</taxon>
        <taxon>Flavobacteriia</taxon>
        <taxon>Flavobacteriales</taxon>
        <taxon>Flavobacteriaceae</taxon>
        <taxon>Christiangramia</taxon>
    </lineage>
</organism>
<dbReference type="InterPro" id="IPR050407">
    <property type="entry name" value="Geranylgeranyl_reductase"/>
</dbReference>
<feature type="domain" description="FAD-binding" evidence="1">
    <location>
        <begin position="3"/>
        <end position="306"/>
    </location>
</feature>
<dbReference type="Gene3D" id="3.50.50.60">
    <property type="entry name" value="FAD/NAD(P)-binding domain"/>
    <property type="match status" value="1"/>
</dbReference>
<sequence length="375" mass="42762">MKKTQVIIIGGGLAGLTAAIHLSKMRLEVILIEKENYPKHKVCGEYLSNEVLPYFESLGICFRDIPIPEISRMEFSNNDGQSLFYDLELGGMGISRHFLDHQLYKKALENGCEIIKDTVTRVEFANQEFLVTTQQEVQIKSDFVLGAFGKRSNLDKMLDRKFIDHHSGWLAVKAHYSNDHHPENLVSLHNFNGGYCGISATETGRLNVCYLASYRSFKNFKNPESYREKVLMANPKLKEFFINSENAFDRELSIAQVSFEKKDLIKEHVLMLGDAAGLIHPLCGNGMAMAVHSAKLASEKILKYYSEPVMDRKNVENEYMKNWNSNFKDRLRTGRILQKILLNQSLSGLSLQLLTYFPGLMPQIIKRTHGDPIYV</sequence>
<accession>A0A9X2KY26</accession>
<dbReference type="InterPro" id="IPR002938">
    <property type="entry name" value="FAD-bd"/>
</dbReference>
<name>A0A9X2KY26_9FLAO</name>
<gene>
    <name evidence="2" type="ORF">MKO06_10895</name>
</gene>
<reference evidence="2" key="1">
    <citation type="submission" date="2022-07" db="EMBL/GenBank/DDBJ databases">
        <title>Gramela sediminis sp. nov., isolated from deep-sea sediment of the Indian Ocean.</title>
        <authorList>
            <person name="Shi H."/>
        </authorList>
    </citation>
    <scope>NUCLEOTIDE SEQUENCE</scope>
    <source>
        <strain evidence="2">GC03-9</strain>
    </source>
</reference>
<dbReference type="PRINTS" id="PR00420">
    <property type="entry name" value="RNGMNOXGNASE"/>
</dbReference>
<dbReference type="AlphaFoldDB" id="A0A9X2KY26"/>
<dbReference type="RefSeq" id="WP_241551208.1">
    <property type="nucleotide sequence ID" value="NZ_JANCNS010000002.1"/>
</dbReference>